<dbReference type="EMBL" id="JBEDUW010000006">
    <property type="protein sequence ID" value="KAK9920337.1"/>
    <property type="molecule type" value="Genomic_DNA"/>
</dbReference>
<proteinExistence type="predicted"/>
<evidence type="ECO:0000313" key="3">
    <source>
        <dbReference type="Proteomes" id="UP001457282"/>
    </source>
</evidence>
<dbReference type="AlphaFoldDB" id="A0AAW1W7E8"/>
<reference evidence="2 3" key="1">
    <citation type="journal article" date="2023" name="G3 (Bethesda)">
        <title>A chromosome-length genome assembly and annotation of blackberry (Rubus argutus, cv. 'Hillquist').</title>
        <authorList>
            <person name="Bruna T."/>
            <person name="Aryal R."/>
            <person name="Dudchenko O."/>
            <person name="Sargent D.J."/>
            <person name="Mead D."/>
            <person name="Buti M."/>
            <person name="Cavallini A."/>
            <person name="Hytonen T."/>
            <person name="Andres J."/>
            <person name="Pham M."/>
            <person name="Weisz D."/>
            <person name="Mascagni F."/>
            <person name="Usai G."/>
            <person name="Natali L."/>
            <person name="Bassil N."/>
            <person name="Fernandez G.E."/>
            <person name="Lomsadze A."/>
            <person name="Armour M."/>
            <person name="Olukolu B."/>
            <person name="Poorten T."/>
            <person name="Britton C."/>
            <person name="Davik J."/>
            <person name="Ashrafi H."/>
            <person name="Aiden E.L."/>
            <person name="Borodovsky M."/>
            <person name="Worthington M."/>
        </authorList>
    </citation>
    <scope>NUCLEOTIDE SEQUENCE [LARGE SCALE GENOMIC DNA]</scope>
    <source>
        <strain evidence="2">PI 553951</strain>
    </source>
</reference>
<feature type="region of interest" description="Disordered" evidence="1">
    <location>
        <begin position="131"/>
        <end position="174"/>
    </location>
</feature>
<gene>
    <name evidence="2" type="ORF">M0R45_028892</name>
</gene>
<protein>
    <submittedName>
        <fullName evidence="2">Uncharacterized protein</fullName>
    </submittedName>
</protein>
<dbReference type="Proteomes" id="UP001457282">
    <property type="component" value="Unassembled WGS sequence"/>
</dbReference>
<organism evidence="2 3">
    <name type="scientific">Rubus argutus</name>
    <name type="common">Southern blackberry</name>
    <dbReference type="NCBI Taxonomy" id="59490"/>
    <lineage>
        <taxon>Eukaryota</taxon>
        <taxon>Viridiplantae</taxon>
        <taxon>Streptophyta</taxon>
        <taxon>Embryophyta</taxon>
        <taxon>Tracheophyta</taxon>
        <taxon>Spermatophyta</taxon>
        <taxon>Magnoliopsida</taxon>
        <taxon>eudicotyledons</taxon>
        <taxon>Gunneridae</taxon>
        <taxon>Pentapetalae</taxon>
        <taxon>rosids</taxon>
        <taxon>fabids</taxon>
        <taxon>Rosales</taxon>
        <taxon>Rosaceae</taxon>
        <taxon>Rosoideae</taxon>
        <taxon>Rosoideae incertae sedis</taxon>
        <taxon>Rubus</taxon>
    </lineage>
</organism>
<name>A0AAW1W7E8_RUBAR</name>
<sequence>MEDHSVEKVAISGPALASMIQRFSTSRGAVDGLIFGHVSHIAPHTHRRRFLLLHSHRHRHRLLLLHLLPLLLLLLGPGRPARPSPPSPIPIPLPLPLRPTTRLVLRPPQDPSPTLVTRIRSLQLSLLQSQTLLPNPKPSGTHRRQSQTLPLPPLRFPNPRSDNPHPRVPGLPVP</sequence>
<evidence type="ECO:0000313" key="2">
    <source>
        <dbReference type="EMBL" id="KAK9920337.1"/>
    </source>
</evidence>
<comment type="caution">
    <text evidence="2">The sequence shown here is derived from an EMBL/GenBank/DDBJ whole genome shotgun (WGS) entry which is preliminary data.</text>
</comment>
<evidence type="ECO:0000256" key="1">
    <source>
        <dbReference type="SAM" id="MobiDB-lite"/>
    </source>
</evidence>
<keyword evidence="3" id="KW-1185">Reference proteome</keyword>
<accession>A0AAW1W7E8</accession>